<proteinExistence type="inferred from homology"/>
<feature type="transmembrane region" description="Helical" evidence="9">
    <location>
        <begin position="50"/>
        <end position="67"/>
    </location>
</feature>
<dbReference type="OrthoDB" id="7843639at2"/>
<feature type="transmembrane region" description="Helical" evidence="9">
    <location>
        <begin position="131"/>
        <end position="150"/>
    </location>
</feature>
<dbReference type="PANTHER" id="PTHR35011:SF2">
    <property type="entry name" value="2,3-DIKETO-L-GULONATE TRAP TRANSPORTER SMALL PERMEASE PROTEIN YIAM"/>
    <property type="match status" value="1"/>
</dbReference>
<keyword evidence="2 9" id="KW-0813">Transport</keyword>
<gene>
    <name evidence="11" type="ORF">ROJ8625_03699</name>
</gene>
<evidence type="ECO:0000256" key="6">
    <source>
        <dbReference type="ARBA" id="ARBA00022989"/>
    </source>
</evidence>
<dbReference type="GO" id="GO:0015740">
    <property type="term" value="P:C4-dicarboxylate transport"/>
    <property type="evidence" value="ECO:0007669"/>
    <property type="project" value="TreeGrafter"/>
</dbReference>
<feature type="transmembrane region" description="Helical" evidence="9">
    <location>
        <begin position="12"/>
        <end position="30"/>
    </location>
</feature>
<evidence type="ECO:0000259" key="10">
    <source>
        <dbReference type="Pfam" id="PF04290"/>
    </source>
</evidence>
<dbReference type="InterPro" id="IPR055348">
    <property type="entry name" value="DctQ"/>
</dbReference>
<organism evidence="11 12">
    <name type="scientific">Roseivivax jejudonensis</name>
    <dbReference type="NCBI Taxonomy" id="1529041"/>
    <lineage>
        <taxon>Bacteria</taxon>
        <taxon>Pseudomonadati</taxon>
        <taxon>Pseudomonadota</taxon>
        <taxon>Alphaproteobacteria</taxon>
        <taxon>Rhodobacterales</taxon>
        <taxon>Roseobacteraceae</taxon>
        <taxon>Roseivivax</taxon>
    </lineage>
</organism>
<keyword evidence="5 9" id="KW-0812">Transmembrane</keyword>
<dbReference type="GO" id="GO:0022857">
    <property type="term" value="F:transmembrane transporter activity"/>
    <property type="evidence" value="ECO:0007669"/>
    <property type="project" value="UniProtKB-UniRule"/>
</dbReference>
<evidence type="ECO:0000313" key="11">
    <source>
        <dbReference type="EMBL" id="SLN71068.1"/>
    </source>
</evidence>
<reference evidence="11 12" key="1">
    <citation type="submission" date="2017-03" db="EMBL/GenBank/DDBJ databases">
        <authorList>
            <person name="Afonso C.L."/>
            <person name="Miller P.J."/>
            <person name="Scott M.A."/>
            <person name="Spackman E."/>
            <person name="Goraichik I."/>
            <person name="Dimitrov K.M."/>
            <person name="Suarez D.L."/>
            <person name="Swayne D.E."/>
        </authorList>
    </citation>
    <scope>NUCLEOTIDE SEQUENCE [LARGE SCALE GENOMIC DNA]</scope>
    <source>
        <strain evidence="11 12">CECT 8625</strain>
    </source>
</reference>
<dbReference type="PANTHER" id="PTHR35011">
    <property type="entry name" value="2,3-DIKETO-L-GULONATE TRAP TRANSPORTER SMALL PERMEASE PROTEIN YIAM"/>
    <property type="match status" value="1"/>
</dbReference>
<dbReference type="InterPro" id="IPR007387">
    <property type="entry name" value="TRAP_DctQ"/>
</dbReference>
<keyword evidence="4 9" id="KW-0997">Cell inner membrane</keyword>
<dbReference type="GO" id="GO:0005886">
    <property type="term" value="C:plasma membrane"/>
    <property type="evidence" value="ECO:0007669"/>
    <property type="project" value="UniProtKB-SubCell"/>
</dbReference>
<sequence>MMGRIARLAATGLDLAGALLALVAIFLVTWEAGTRYVAARYSNDWGTEVVIYLLVWSAALVTARTAFETRHVSANVLIDLAPLRIRQAAFLVALVAGIAFGALLAVYGAEVVRFAIRFGTTGDSSLRLPMAWYYSVLPTMGALLSIGYGVRLARFVADPAARLPGQTPIEGEVA</sequence>
<comment type="similarity">
    <text evidence="8 9">Belongs to the TRAP transporter small permease family.</text>
</comment>
<evidence type="ECO:0000256" key="1">
    <source>
        <dbReference type="ARBA" id="ARBA00004429"/>
    </source>
</evidence>
<evidence type="ECO:0000256" key="9">
    <source>
        <dbReference type="RuleBase" id="RU369079"/>
    </source>
</evidence>
<comment type="subcellular location">
    <subcellularLocation>
        <location evidence="1 9">Cell inner membrane</location>
        <topology evidence="1 9">Multi-pass membrane protein</topology>
    </subcellularLocation>
</comment>
<dbReference type="EMBL" id="FWFK01000008">
    <property type="protein sequence ID" value="SLN71068.1"/>
    <property type="molecule type" value="Genomic_DNA"/>
</dbReference>
<feature type="transmembrane region" description="Helical" evidence="9">
    <location>
        <begin position="88"/>
        <end position="109"/>
    </location>
</feature>
<keyword evidence="12" id="KW-1185">Reference proteome</keyword>
<dbReference type="RefSeq" id="WP_085793370.1">
    <property type="nucleotide sequence ID" value="NZ_FWFK01000008.1"/>
</dbReference>
<keyword evidence="6 9" id="KW-1133">Transmembrane helix</keyword>
<accession>A0A1X7A5I0</accession>
<protein>
    <recommendedName>
        <fullName evidence="9">TRAP transporter small permease protein</fullName>
    </recommendedName>
</protein>
<comment type="subunit">
    <text evidence="9">The complex comprises the extracytoplasmic solute receptor protein and the two transmembrane proteins.</text>
</comment>
<evidence type="ECO:0000256" key="3">
    <source>
        <dbReference type="ARBA" id="ARBA00022475"/>
    </source>
</evidence>
<dbReference type="AlphaFoldDB" id="A0A1X7A5I0"/>
<evidence type="ECO:0000256" key="5">
    <source>
        <dbReference type="ARBA" id="ARBA00022692"/>
    </source>
</evidence>
<evidence type="ECO:0000256" key="8">
    <source>
        <dbReference type="ARBA" id="ARBA00038436"/>
    </source>
</evidence>
<comment type="function">
    <text evidence="9">Part of the tripartite ATP-independent periplasmic (TRAP) transport system.</text>
</comment>
<evidence type="ECO:0000256" key="4">
    <source>
        <dbReference type="ARBA" id="ARBA00022519"/>
    </source>
</evidence>
<evidence type="ECO:0000313" key="12">
    <source>
        <dbReference type="Proteomes" id="UP000193570"/>
    </source>
</evidence>
<feature type="domain" description="Tripartite ATP-independent periplasmic transporters DctQ component" evidence="10">
    <location>
        <begin position="26"/>
        <end position="156"/>
    </location>
</feature>
<evidence type="ECO:0000256" key="7">
    <source>
        <dbReference type="ARBA" id="ARBA00023136"/>
    </source>
</evidence>
<dbReference type="Proteomes" id="UP000193570">
    <property type="component" value="Unassembled WGS sequence"/>
</dbReference>
<name>A0A1X7A5I0_9RHOB</name>
<keyword evidence="7 9" id="KW-0472">Membrane</keyword>
<keyword evidence="3" id="KW-1003">Cell membrane</keyword>
<dbReference type="Pfam" id="PF04290">
    <property type="entry name" value="DctQ"/>
    <property type="match status" value="1"/>
</dbReference>
<evidence type="ECO:0000256" key="2">
    <source>
        <dbReference type="ARBA" id="ARBA00022448"/>
    </source>
</evidence>